<organism evidence="1 2">
    <name type="scientific">Knipowitschia caucasica</name>
    <name type="common">Caucasian dwarf goby</name>
    <name type="synonym">Pomatoschistus caucasicus</name>
    <dbReference type="NCBI Taxonomy" id="637954"/>
    <lineage>
        <taxon>Eukaryota</taxon>
        <taxon>Metazoa</taxon>
        <taxon>Chordata</taxon>
        <taxon>Craniata</taxon>
        <taxon>Vertebrata</taxon>
        <taxon>Euteleostomi</taxon>
        <taxon>Actinopterygii</taxon>
        <taxon>Neopterygii</taxon>
        <taxon>Teleostei</taxon>
        <taxon>Neoteleostei</taxon>
        <taxon>Acanthomorphata</taxon>
        <taxon>Gobiaria</taxon>
        <taxon>Gobiiformes</taxon>
        <taxon>Gobioidei</taxon>
        <taxon>Gobiidae</taxon>
        <taxon>Gobiinae</taxon>
        <taxon>Knipowitschia</taxon>
    </lineage>
</organism>
<accession>A0AAV2M433</accession>
<sequence>MWGVWGGGGGLIVWWGGVDMGGVFGRVVYGGGDGSRCSILQPVPQHTVPPRPFVLHTAHSHLQLLMFTEFPLNVIHSLFQAFKGLCRLSMPLTVFFTNFSHLLY</sequence>
<keyword evidence="2" id="KW-1185">Reference proteome</keyword>
<evidence type="ECO:0000313" key="1">
    <source>
        <dbReference type="EMBL" id="CAL1608092.1"/>
    </source>
</evidence>
<name>A0AAV2M433_KNICA</name>
<proteinExistence type="predicted"/>
<dbReference type="EMBL" id="OZ035828">
    <property type="protein sequence ID" value="CAL1608092.1"/>
    <property type="molecule type" value="Genomic_DNA"/>
</dbReference>
<gene>
    <name evidence="1" type="ORF">KC01_LOCUS35076</name>
</gene>
<protein>
    <recommendedName>
        <fullName evidence="3">Secreted protein</fullName>
    </recommendedName>
</protein>
<evidence type="ECO:0008006" key="3">
    <source>
        <dbReference type="Google" id="ProtNLM"/>
    </source>
</evidence>
<dbReference type="Proteomes" id="UP001497482">
    <property type="component" value="Chromosome 6"/>
</dbReference>
<evidence type="ECO:0000313" key="2">
    <source>
        <dbReference type="Proteomes" id="UP001497482"/>
    </source>
</evidence>
<reference evidence="1 2" key="1">
    <citation type="submission" date="2024-04" db="EMBL/GenBank/DDBJ databases">
        <authorList>
            <person name="Waldvogel A.-M."/>
            <person name="Schoenle A."/>
        </authorList>
    </citation>
    <scope>NUCLEOTIDE SEQUENCE [LARGE SCALE GENOMIC DNA]</scope>
</reference>
<dbReference type="AlphaFoldDB" id="A0AAV2M433"/>